<feature type="compositionally biased region" description="Acidic residues" evidence="1">
    <location>
        <begin position="395"/>
        <end position="427"/>
    </location>
</feature>
<evidence type="ECO:0000256" key="1">
    <source>
        <dbReference type="SAM" id="MobiDB-lite"/>
    </source>
</evidence>
<dbReference type="EMBL" id="CADCXV010000667">
    <property type="protein sequence ID" value="CAB0032143.1"/>
    <property type="molecule type" value="Genomic_DNA"/>
</dbReference>
<protein>
    <submittedName>
        <fullName evidence="2">Uncharacterized protein</fullName>
    </submittedName>
</protein>
<dbReference type="Proteomes" id="UP000479190">
    <property type="component" value="Unassembled WGS sequence"/>
</dbReference>
<evidence type="ECO:0000313" key="2">
    <source>
        <dbReference type="EMBL" id="CAB0032143.1"/>
    </source>
</evidence>
<feature type="region of interest" description="Disordered" evidence="1">
    <location>
        <begin position="364"/>
        <end position="440"/>
    </location>
</feature>
<organism evidence="2 3">
    <name type="scientific">Trichogramma brassicae</name>
    <dbReference type="NCBI Taxonomy" id="86971"/>
    <lineage>
        <taxon>Eukaryota</taxon>
        <taxon>Metazoa</taxon>
        <taxon>Ecdysozoa</taxon>
        <taxon>Arthropoda</taxon>
        <taxon>Hexapoda</taxon>
        <taxon>Insecta</taxon>
        <taxon>Pterygota</taxon>
        <taxon>Neoptera</taxon>
        <taxon>Endopterygota</taxon>
        <taxon>Hymenoptera</taxon>
        <taxon>Apocrita</taxon>
        <taxon>Proctotrupomorpha</taxon>
        <taxon>Chalcidoidea</taxon>
        <taxon>Trichogrammatidae</taxon>
        <taxon>Trichogramma</taxon>
    </lineage>
</organism>
<gene>
    <name evidence="2" type="ORF">TBRA_LOCUS4090</name>
</gene>
<accession>A0A6H5I6C0</accession>
<sequence length="440" mass="50350">MGKRKHRDLSTSSSDSSTEPSAPKHRKRSKKSKKTKKSEREGRGKQRRRHHHNHKRSRSTSSSTSTSSTRSQIVDRQAKKLEDPVRVQDEIHTSSIVGRVIVASSGQEAEQQQQSESSEKESRLAESTISNETTLAADNFYHNCVSRLFLMITPTQFFHVHENPNLRNSRPYYVTINFKHMTRRAAAREHDGGAAETPGQPRPRRYIAIVSLCGPAQEIANFGKIRKNTANKENYFTNIRSSPLKHQERTETCRSVTGAKSMDTPRITVINSQYAFLEPDGFAVEKMPKTNTERVKKHRLLKKEYARINQRITCSVSNRGNNYSTGEELKQGVQEQIELDHTVHNHACYDELHDAFNDYNINNDSQESSDDEFSNARDEDDLNINISDISFEPSSSDDDKEGEECEEDEEDEEDEECEQGEEDDEPPEIAALKECHWIRH</sequence>
<reference evidence="2 3" key="1">
    <citation type="submission" date="2020-02" db="EMBL/GenBank/DDBJ databases">
        <authorList>
            <person name="Ferguson B K."/>
        </authorList>
    </citation>
    <scope>NUCLEOTIDE SEQUENCE [LARGE SCALE GENOMIC DNA]</scope>
</reference>
<feature type="compositionally biased region" description="Basic residues" evidence="1">
    <location>
        <begin position="45"/>
        <end position="58"/>
    </location>
</feature>
<name>A0A6H5I6C0_9HYME</name>
<feature type="compositionally biased region" description="Basic residues" evidence="1">
    <location>
        <begin position="23"/>
        <end position="37"/>
    </location>
</feature>
<feature type="region of interest" description="Disordered" evidence="1">
    <location>
        <begin position="105"/>
        <end position="127"/>
    </location>
</feature>
<feature type="region of interest" description="Disordered" evidence="1">
    <location>
        <begin position="1"/>
        <end position="87"/>
    </location>
</feature>
<feature type="compositionally biased region" description="Basic and acidic residues" evidence="1">
    <location>
        <begin position="431"/>
        <end position="440"/>
    </location>
</feature>
<feature type="compositionally biased region" description="Basic and acidic residues" evidence="1">
    <location>
        <begin position="76"/>
        <end position="87"/>
    </location>
</feature>
<evidence type="ECO:0000313" key="3">
    <source>
        <dbReference type="Proteomes" id="UP000479190"/>
    </source>
</evidence>
<feature type="compositionally biased region" description="Polar residues" evidence="1">
    <location>
        <begin position="384"/>
        <end position="394"/>
    </location>
</feature>
<proteinExistence type="predicted"/>
<feature type="compositionally biased region" description="Acidic residues" evidence="1">
    <location>
        <begin position="367"/>
        <end position="382"/>
    </location>
</feature>
<keyword evidence="3" id="KW-1185">Reference proteome</keyword>
<dbReference type="AlphaFoldDB" id="A0A6H5I6C0"/>
<feature type="compositionally biased region" description="Low complexity" evidence="1">
    <location>
        <begin position="59"/>
        <end position="72"/>
    </location>
</feature>
<feature type="compositionally biased region" description="Low complexity" evidence="1">
    <location>
        <begin position="105"/>
        <end position="116"/>
    </location>
</feature>